<dbReference type="Pfam" id="PF00005">
    <property type="entry name" value="ABC_tran"/>
    <property type="match status" value="2"/>
</dbReference>
<evidence type="ECO:0000256" key="8">
    <source>
        <dbReference type="ARBA" id="ARBA00023136"/>
    </source>
</evidence>
<dbReference type="GO" id="GO:0016020">
    <property type="term" value="C:membrane"/>
    <property type="evidence" value="ECO:0007669"/>
    <property type="project" value="UniProtKB-SubCell"/>
</dbReference>
<feature type="transmembrane region" description="Helical" evidence="10">
    <location>
        <begin position="734"/>
        <end position="753"/>
    </location>
</feature>
<dbReference type="Gene3D" id="1.20.1560.10">
    <property type="entry name" value="ABC transporter type 1, transmembrane domain"/>
    <property type="match status" value="1"/>
</dbReference>
<evidence type="ECO:0000313" key="13">
    <source>
        <dbReference type="EMBL" id="KAG1903686.1"/>
    </source>
</evidence>
<evidence type="ECO:0000313" key="14">
    <source>
        <dbReference type="Proteomes" id="UP001195769"/>
    </source>
</evidence>
<dbReference type="Pfam" id="PF00664">
    <property type="entry name" value="ABC_membrane"/>
    <property type="match status" value="1"/>
</dbReference>
<dbReference type="GO" id="GO:0005524">
    <property type="term" value="F:ATP binding"/>
    <property type="evidence" value="ECO:0007669"/>
    <property type="project" value="UniProtKB-KW"/>
</dbReference>
<evidence type="ECO:0000256" key="3">
    <source>
        <dbReference type="ARBA" id="ARBA00022448"/>
    </source>
</evidence>
<feature type="domain" description="ABC transmembrane type-1" evidence="12">
    <location>
        <begin position="642"/>
        <end position="875"/>
    </location>
</feature>
<dbReference type="InterPro" id="IPR011527">
    <property type="entry name" value="ABC1_TM_dom"/>
</dbReference>
<sequence>MYWIGGIFKVFGDTAQLMGPIVLGKSFSAQERSAAIVAGTPGPNVGRGIAMAFGLFELTVMASICTHQVWVLARAALITCIYECGVNLTGKAHIKINNATLRYSVHNLGAARTRNDAKEYTGAIWIVKYFTYEVPFLPSKHDVKEYQQHTHESCLGIFYLRKKELHGIRRILHVTSGNLALAASMPVLAATLAFVTYTLTAHNFNVAVIFSSFSLFQLFWQPMTFMPRALSAIPDASNAIQWLAHVFRVELISEDTLVTDKDQEPALLTKDATFEWESHAKDSGEAFSSKGARSGGPLRGKDRGVKEDMAKEKEKPAPGKDTPIFQVKNVTMTIPRGQLVAVVRPVGSGKSSLLQGLLGEMRKVSGHVSFGGCVGYCPQTAWIQNATLCDNITFGQPFEKDRYWRIIETACLLPNLQLLPDGDLTEIEEKGINLSGGQKQRVNIARALYFEPEIVIFDDPLSAVDANVGKSLFQDAIVGALRNRGVTVILVMHVIHFLSQVDYIYTLNGVFTESGTYEDLVSRGGDFARFDLEFGGHASEGEEETQEEEVIPQTRITIEDVKLKSKRAKKQATGSGELEGRLIVKEKQSTGSVSWKVILSRRCSPHGPSMAMMVVHMRMDLILLKITFPLKFNRPNSFYQTLYGCLGVAQAILVCLLGAGMDFISYYASQSLHHKSVRNVFYASMSFFDTTPMGRILSIFGEDIDESTRLLVIMLSSVVGSIVIISVLEPYFVIAVFFIAIGYGFFAAFYRAGAREVKRLDSMLRSLLYAHFSETLTGLPTIRSYGEMKRIIAANRYYIDLEDRALLLVVTNQRWLAIRLDFMGAILVFLVGVALLAMIDVSGINTTQIGLVLTYTTSLSQMCSLVTRQTADVENYMNSVERLVQYVAGDMVPQEAPYEIEERRPPVQWPEHGAVEFNDVKMAYRPGLPNVLKGISIKIRGGEKIGVIGRTGAGKSSLMLALVDISTLGLKDLRSKISIIPQDVWTIHSNLDPFSQHSDAVLWDALHRSCLLDSSTTSKLSYSSDGVGSEQAPTNRCDLDSTIEREGANLSIGERSLLSLARVLVKDDRVVVLDEAIWMHY</sequence>
<dbReference type="AlphaFoldDB" id="A0AAD4HPD6"/>
<dbReference type="Proteomes" id="UP001195769">
    <property type="component" value="Unassembled WGS sequence"/>
</dbReference>
<dbReference type="GeneID" id="64663469"/>
<dbReference type="InterPro" id="IPR027417">
    <property type="entry name" value="P-loop_NTPase"/>
</dbReference>
<keyword evidence="8 10" id="KW-0472">Membrane</keyword>
<keyword evidence="4 10" id="KW-0812">Transmembrane</keyword>
<protein>
    <submittedName>
        <fullName evidence="13">ABC protein</fullName>
    </submittedName>
</protein>
<dbReference type="SUPFAM" id="SSF52540">
    <property type="entry name" value="P-loop containing nucleoside triphosphate hydrolases"/>
    <property type="match status" value="2"/>
</dbReference>
<evidence type="ECO:0000256" key="2">
    <source>
        <dbReference type="ARBA" id="ARBA00009726"/>
    </source>
</evidence>
<feature type="transmembrane region" description="Helical" evidence="10">
    <location>
        <begin position="822"/>
        <end position="839"/>
    </location>
</feature>
<dbReference type="RefSeq" id="XP_041229261.1">
    <property type="nucleotide sequence ID" value="XM_041369171.1"/>
</dbReference>
<accession>A0AAD4HPD6</accession>
<keyword evidence="3" id="KW-0813">Transport</keyword>
<evidence type="ECO:0000256" key="9">
    <source>
        <dbReference type="SAM" id="MobiDB-lite"/>
    </source>
</evidence>
<comment type="similarity">
    <text evidence="2">Belongs to the ABC transporter superfamily. ABCC family. Conjugate transporter (TC 3.A.1.208) subfamily.</text>
</comment>
<gene>
    <name evidence="13" type="ORF">F5891DRAFT_1210426</name>
</gene>
<evidence type="ECO:0000256" key="7">
    <source>
        <dbReference type="ARBA" id="ARBA00022989"/>
    </source>
</evidence>
<evidence type="ECO:0000259" key="11">
    <source>
        <dbReference type="PROSITE" id="PS50893"/>
    </source>
</evidence>
<feature type="transmembrane region" description="Helical" evidence="10">
    <location>
        <begin position="641"/>
        <end position="668"/>
    </location>
</feature>
<dbReference type="InterPro" id="IPR017871">
    <property type="entry name" value="ABC_transporter-like_CS"/>
</dbReference>
<dbReference type="PROSITE" id="PS50929">
    <property type="entry name" value="ABC_TM1F"/>
    <property type="match status" value="1"/>
</dbReference>
<dbReference type="CDD" id="cd18606">
    <property type="entry name" value="ABC_6TM_YOR1_D2_like"/>
    <property type="match status" value="1"/>
</dbReference>
<keyword evidence="14" id="KW-1185">Reference proteome</keyword>
<dbReference type="CDD" id="cd03250">
    <property type="entry name" value="ABCC_MRP_domain1"/>
    <property type="match status" value="1"/>
</dbReference>
<feature type="region of interest" description="Disordered" evidence="9">
    <location>
        <begin position="280"/>
        <end position="322"/>
    </location>
</feature>
<evidence type="ECO:0000256" key="5">
    <source>
        <dbReference type="ARBA" id="ARBA00022741"/>
    </source>
</evidence>
<dbReference type="PANTHER" id="PTHR24223:SF456">
    <property type="entry name" value="MULTIDRUG RESISTANCE-ASSOCIATED PROTEIN LETHAL(2)03659"/>
    <property type="match status" value="1"/>
</dbReference>
<keyword evidence="7 10" id="KW-1133">Transmembrane helix</keyword>
<evidence type="ECO:0000256" key="4">
    <source>
        <dbReference type="ARBA" id="ARBA00022692"/>
    </source>
</evidence>
<dbReference type="InterPro" id="IPR003593">
    <property type="entry name" value="AAA+_ATPase"/>
</dbReference>
<dbReference type="GO" id="GO:0140359">
    <property type="term" value="F:ABC-type transporter activity"/>
    <property type="evidence" value="ECO:0007669"/>
    <property type="project" value="InterPro"/>
</dbReference>
<feature type="transmembrane region" description="Helical" evidence="10">
    <location>
        <begin position="171"/>
        <end position="195"/>
    </location>
</feature>
<feature type="domain" description="ABC transporter" evidence="11">
    <location>
        <begin position="298"/>
        <end position="533"/>
    </location>
</feature>
<dbReference type="SMART" id="SM00382">
    <property type="entry name" value="AAA"/>
    <property type="match status" value="2"/>
</dbReference>
<comment type="subcellular location">
    <subcellularLocation>
        <location evidence="1">Membrane</location>
        <topology evidence="1">Multi-pass membrane protein</topology>
    </subcellularLocation>
</comment>
<dbReference type="InterPro" id="IPR036640">
    <property type="entry name" value="ABC1_TM_sf"/>
</dbReference>
<feature type="transmembrane region" description="Helical" evidence="10">
    <location>
        <begin position="710"/>
        <end position="728"/>
    </location>
</feature>
<keyword evidence="6" id="KW-0067">ATP-binding</keyword>
<feature type="compositionally biased region" description="Basic and acidic residues" evidence="9">
    <location>
        <begin position="299"/>
        <end position="318"/>
    </location>
</feature>
<organism evidence="13 14">
    <name type="scientific">Suillus fuscotomentosus</name>
    <dbReference type="NCBI Taxonomy" id="1912939"/>
    <lineage>
        <taxon>Eukaryota</taxon>
        <taxon>Fungi</taxon>
        <taxon>Dikarya</taxon>
        <taxon>Basidiomycota</taxon>
        <taxon>Agaricomycotina</taxon>
        <taxon>Agaricomycetes</taxon>
        <taxon>Agaricomycetidae</taxon>
        <taxon>Boletales</taxon>
        <taxon>Suillineae</taxon>
        <taxon>Suillaceae</taxon>
        <taxon>Suillus</taxon>
    </lineage>
</organism>
<keyword evidence="5" id="KW-0547">Nucleotide-binding</keyword>
<dbReference type="FunFam" id="3.40.50.300:FF:000997">
    <property type="entry name" value="Multidrug resistance-associated protein 1"/>
    <property type="match status" value="1"/>
</dbReference>
<evidence type="ECO:0000256" key="6">
    <source>
        <dbReference type="ARBA" id="ARBA00022840"/>
    </source>
</evidence>
<dbReference type="InterPro" id="IPR050173">
    <property type="entry name" value="ABC_transporter_C-like"/>
</dbReference>
<feature type="transmembrane region" description="Helical" evidence="10">
    <location>
        <begin position="201"/>
        <end position="220"/>
    </location>
</feature>
<dbReference type="EMBL" id="JABBWK010000012">
    <property type="protein sequence ID" value="KAG1903686.1"/>
    <property type="molecule type" value="Genomic_DNA"/>
</dbReference>
<dbReference type="InterPro" id="IPR003439">
    <property type="entry name" value="ABC_transporter-like_ATP-bd"/>
</dbReference>
<evidence type="ECO:0000259" key="12">
    <source>
        <dbReference type="PROSITE" id="PS50929"/>
    </source>
</evidence>
<dbReference type="GO" id="GO:0016887">
    <property type="term" value="F:ATP hydrolysis activity"/>
    <property type="evidence" value="ECO:0007669"/>
    <property type="project" value="InterPro"/>
</dbReference>
<evidence type="ECO:0000256" key="10">
    <source>
        <dbReference type="SAM" id="Phobius"/>
    </source>
</evidence>
<reference evidence="13" key="1">
    <citation type="journal article" date="2020" name="New Phytol.">
        <title>Comparative genomics reveals dynamic genome evolution in host specialist ectomycorrhizal fungi.</title>
        <authorList>
            <person name="Lofgren L.A."/>
            <person name="Nguyen N.H."/>
            <person name="Vilgalys R."/>
            <person name="Ruytinx J."/>
            <person name="Liao H.L."/>
            <person name="Branco S."/>
            <person name="Kuo A."/>
            <person name="LaButti K."/>
            <person name="Lipzen A."/>
            <person name="Andreopoulos W."/>
            <person name="Pangilinan J."/>
            <person name="Riley R."/>
            <person name="Hundley H."/>
            <person name="Na H."/>
            <person name="Barry K."/>
            <person name="Grigoriev I.V."/>
            <person name="Stajich J.E."/>
            <person name="Kennedy P.G."/>
        </authorList>
    </citation>
    <scope>NUCLEOTIDE SEQUENCE</scope>
    <source>
        <strain evidence="13">FC203</strain>
    </source>
</reference>
<name>A0AAD4HPD6_9AGAM</name>
<dbReference type="PANTHER" id="PTHR24223">
    <property type="entry name" value="ATP-BINDING CASSETTE SUB-FAMILY C"/>
    <property type="match status" value="1"/>
</dbReference>
<proteinExistence type="inferred from homology"/>
<dbReference type="SUPFAM" id="SSF90123">
    <property type="entry name" value="ABC transporter transmembrane region"/>
    <property type="match status" value="1"/>
</dbReference>
<dbReference type="PROSITE" id="PS00211">
    <property type="entry name" value="ABC_TRANSPORTER_1"/>
    <property type="match status" value="1"/>
</dbReference>
<evidence type="ECO:0000256" key="1">
    <source>
        <dbReference type="ARBA" id="ARBA00004141"/>
    </source>
</evidence>
<dbReference type="Gene3D" id="3.40.50.300">
    <property type="entry name" value="P-loop containing nucleotide triphosphate hydrolases"/>
    <property type="match status" value="2"/>
</dbReference>
<dbReference type="PROSITE" id="PS50893">
    <property type="entry name" value="ABC_TRANSPORTER_2"/>
    <property type="match status" value="1"/>
</dbReference>
<comment type="caution">
    <text evidence="13">The sequence shown here is derived from an EMBL/GenBank/DDBJ whole genome shotgun (WGS) entry which is preliminary data.</text>
</comment>